<reference evidence="2" key="1">
    <citation type="journal article" date="2022" name="Int. J. Mol. Sci.">
        <title>Draft Genome of Tanacetum Coccineum: Genomic Comparison of Closely Related Tanacetum-Family Plants.</title>
        <authorList>
            <person name="Yamashiro T."/>
            <person name="Shiraishi A."/>
            <person name="Nakayama K."/>
            <person name="Satake H."/>
        </authorList>
    </citation>
    <scope>NUCLEOTIDE SEQUENCE</scope>
</reference>
<dbReference type="PANTHER" id="PTHR31286">
    <property type="entry name" value="GLYCINE-RICH CELL WALL STRUCTURAL PROTEIN 1.8-LIKE"/>
    <property type="match status" value="1"/>
</dbReference>
<dbReference type="PANTHER" id="PTHR31286:SF99">
    <property type="entry name" value="DUF4283 DOMAIN-CONTAINING PROTEIN"/>
    <property type="match status" value="1"/>
</dbReference>
<proteinExistence type="predicted"/>
<feature type="compositionally biased region" description="Polar residues" evidence="1">
    <location>
        <begin position="557"/>
        <end position="566"/>
    </location>
</feature>
<sequence length="629" mass="70959">MWAYSRDGLSLIATQVGKPVIDDLIMKQEVSMAIPLKDGSGYTKEVIRVEYEWKPPHFLIDLVELMLHDLWTNIEWVRGEEPFLWEVVYTVFLNLLRFLGKVDANEAEYGWWMVLEVGCDDLESSWWFMLNSALNSYHISFGCNYGCGLGFLICWMVRSDLNCERMENTSGVGGSKGGKPLKSILKKTNYTPLNVAAVANVSAGTSDHNDGMLKGVVGKSSLDRKKVLIANDDTTTVWEFDSEIDGVRSVAESIDNIDVNCIFKLDINQVEEPMQQNINSIKLVMDTSAKHMVNSDVDAAKNQKDWNDGNKSYADLFNDGSSQRANEVKSTTNGVSESISFHLVQNYVKNTWAQFGLQNLMKNDDGVFLFKFESKVGLEKVLERVVAYSADGLSLITTQVWKPIMLDAFTSSMCENAWGRISFARALVELNAESGLKHEVSMAIPLEDGSGHTKEVIKIEYEWKPPHCVECKIFGYTNDKCPKRVTIMETLAKNKDRNTRSTTSTHSDGFTEVRRKKNKGKKAEQQPSRQIEGIQLNKPKPNFCWQKKGTNVKREISPSSSNSFDALNNMEVGAASSRDTKEDDQETGPNTSQWNEDQESDNEVDEFIFPEGDKFGDKFDIRLKGRVRK</sequence>
<comment type="caution">
    <text evidence="2">The sequence shown here is derived from an EMBL/GenBank/DDBJ whole genome shotgun (WGS) entry which is preliminary data.</text>
</comment>
<gene>
    <name evidence="2" type="ORF">Tco_0705274</name>
</gene>
<organism evidence="2 3">
    <name type="scientific">Tanacetum coccineum</name>
    <dbReference type="NCBI Taxonomy" id="301880"/>
    <lineage>
        <taxon>Eukaryota</taxon>
        <taxon>Viridiplantae</taxon>
        <taxon>Streptophyta</taxon>
        <taxon>Embryophyta</taxon>
        <taxon>Tracheophyta</taxon>
        <taxon>Spermatophyta</taxon>
        <taxon>Magnoliopsida</taxon>
        <taxon>eudicotyledons</taxon>
        <taxon>Gunneridae</taxon>
        <taxon>Pentapetalae</taxon>
        <taxon>asterids</taxon>
        <taxon>campanulids</taxon>
        <taxon>Asterales</taxon>
        <taxon>Asteraceae</taxon>
        <taxon>Asteroideae</taxon>
        <taxon>Anthemideae</taxon>
        <taxon>Anthemidinae</taxon>
        <taxon>Tanacetum</taxon>
    </lineage>
</organism>
<feature type="compositionally biased region" description="Acidic residues" evidence="1">
    <location>
        <begin position="596"/>
        <end position="608"/>
    </location>
</feature>
<accession>A0ABQ4Y447</accession>
<evidence type="ECO:0000313" key="2">
    <source>
        <dbReference type="EMBL" id="GJS72433.1"/>
    </source>
</evidence>
<feature type="region of interest" description="Disordered" evidence="1">
    <location>
        <begin position="492"/>
        <end position="615"/>
    </location>
</feature>
<keyword evidence="3" id="KW-1185">Reference proteome</keyword>
<dbReference type="Proteomes" id="UP001151760">
    <property type="component" value="Unassembled WGS sequence"/>
</dbReference>
<reference evidence="2" key="2">
    <citation type="submission" date="2022-01" db="EMBL/GenBank/DDBJ databases">
        <authorList>
            <person name="Yamashiro T."/>
            <person name="Shiraishi A."/>
            <person name="Satake H."/>
            <person name="Nakayama K."/>
        </authorList>
    </citation>
    <scope>NUCLEOTIDE SEQUENCE</scope>
</reference>
<dbReference type="InterPro" id="IPR040256">
    <property type="entry name" value="At4g02000-like"/>
</dbReference>
<dbReference type="EMBL" id="BQNB010010078">
    <property type="protein sequence ID" value="GJS72433.1"/>
    <property type="molecule type" value="Genomic_DNA"/>
</dbReference>
<name>A0ABQ4Y447_9ASTR</name>
<evidence type="ECO:0000313" key="3">
    <source>
        <dbReference type="Proteomes" id="UP001151760"/>
    </source>
</evidence>
<evidence type="ECO:0000256" key="1">
    <source>
        <dbReference type="SAM" id="MobiDB-lite"/>
    </source>
</evidence>
<protein>
    <submittedName>
        <fullName evidence="2">Ribonuclease H-like domain-containing protein</fullName>
    </submittedName>
</protein>